<evidence type="ECO:0000259" key="1">
    <source>
        <dbReference type="PROSITE" id="PS50878"/>
    </source>
</evidence>
<dbReference type="SUPFAM" id="SSF56672">
    <property type="entry name" value="DNA/RNA polymerases"/>
    <property type="match status" value="1"/>
</dbReference>
<dbReference type="InterPro" id="IPR003615">
    <property type="entry name" value="HNH_nuc"/>
</dbReference>
<protein>
    <recommendedName>
        <fullName evidence="1">Reverse transcriptase domain-containing protein</fullName>
    </recommendedName>
</protein>
<reference evidence="2 3" key="1">
    <citation type="journal article" date="2019" name="Nat. Med.">
        <title>A library of human gut bacterial isolates paired with longitudinal multiomics data enables mechanistic microbiome research.</title>
        <authorList>
            <person name="Poyet M."/>
            <person name="Groussin M."/>
            <person name="Gibbons S.M."/>
            <person name="Avila-Pacheco J."/>
            <person name="Jiang X."/>
            <person name="Kearney S.M."/>
            <person name="Perrotta A.R."/>
            <person name="Berdy B."/>
            <person name="Zhao S."/>
            <person name="Lieberman T.D."/>
            <person name="Swanson P.K."/>
            <person name="Smith M."/>
            <person name="Roesemann S."/>
            <person name="Alexander J.E."/>
            <person name="Rich S.A."/>
            <person name="Livny J."/>
            <person name="Vlamakis H."/>
            <person name="Clish C."/>
            <person name="Bullock K."/>
            <person name="Deik A."/>
            <person name="Scott J."/>
            <person name="Pierce K.A."/>
            <person name="Xavier R.J."/>
            <person name="Alm E.J."/>
        </authorList>
    </citation>
    <scope>NUCLEOTIDE SEQUENCE [LARGE SCALE GENOMIC DNA]</scope>
    <source>
        <strain evidence="2 3">BIOML-A2</strain>
    </source>
</reference>
<gene>
    <name evidence="2" type="ORF">GKE97_05275</name>
</gene>
<dbReference type="EMBL" id="WKPR01000004">
    <property type="protein sequence ID" value="MSB18926.1"/>
    <property type="molecule type" value="Genomic_DNA"/>
</dbReference>
<dbReference type="InterPro" id="IPR043502">
    <property type="entry name" value="DNA/RNA_pol_sf"/>
</dbReference>
<feature type="domain" description="Reverse transcriptase" evidence="1">
    <location>
        <begin position="64"/>
        <end position="320"/>
    </location>
</feature>
<evidence type="ECO:0000313" key="2">
    <source>
        <dbReference type="EMBL" id="MSB18926.1"/>
    </source>
</evidence>
<dbReference type="InterPro" id="IPR051083">
    <property type="entry name" value="GrpII_Intron_Splice-Mob/Def"/>
</dbReference>
<comment type="caution">
    <text evidence="2">The sequence shown here is derived from an EMBL/GenBank/DDBJ whole genome shotgun (WGS) entry which is preliminary data.</text>
</comment>
<name>A0A6I2R141_FLAPL</name>
<dbReference type="Pfam" id="PF00078">
    <property type="entry name" value="RVT_1"/>
    <property type="match status" value="1"/>
</dbReference>
<accession>A0A6I2R141</accession>
<dbReference type="PANTHER" id="PTHR34047">
    <property type="entry name" value="NUCLEAR INTRON MATURASE 1, MITOCHONDRIAL-RELATED"/>
    <property type="match status" value="1"/>
</dbReference>
<evidence type="ECO:0000313" key="3">
    <source>
        <dbReference type="Proteomes" id="UP000434475"/>
    </source>
</evidence>
<dbReference type="Gene3D" id="1.10.30.50">
    <property type="match status" value="1"/>
</dbReference>
<proteinExistence type="predicted"/>
<dbReference type="PANTHER" id="PTHR34047:SF8">
    <property type="entry name" value="PROTEIN YKFC"/>
    <property type="match status" value="1"/>
</dbReference>
<dbReference type="InterPro" id="IPR000477">
    <property type="entry name" value="RT_dom"/>
</dbReference>
<organism evidence="2 3">
    <name type="scientific">Flavonifractor plautii</name>
    <name type="common">Fusobacterium plautii</name>
    <dbReference type="NCBI Taxonomy" id="292800"/>
    <lineage>
        <taxon>Bacteria</taxon>
        <taxon>Bacillati</taxon>
        <taxon>Bacillota</taxon>
        <taxon>Clostridia</taxon>
        <taxon>Eubacteriales</taxon>
        <taxon>Oscillospiraceae</taxon>
        <taxon>Flavonifractor</taxon>
    </lineage>
</organism>
<dbReference type="CDD" id="cd00085">
    <property type="entry name" value="HNHc"/>
    <property type="match status" value="1"/>
</dbReference>
<dbReference type="Proteomes" id="UP000434475">
    <property type="component" value="Unassembled WGS sequence"/>
</dbReference>
<dbReference type="PROSITE" id="PS50878">
    <property type="entry name" value="RT_POL"/>
    <property type="match status" value="1"/>
</dbReference>
<dbReference type="AlphaFoldDB" id="A0A6I2R141"/>
<sequence length="586" mass="68752">MEARFEAFRNHEIDMRSLHTMVYDVNNVALAVRQLSKSSGKDALGPDGTSYSTLEPYSIAELSEIVKDRLLNKKMNYVRRTYIPKSNGKARPLGICSIWDKLVEKCIQLVLEPHCETQFVPSSFGFREQVSAHNALAKVKNHAQTTPFALAIDMQDYFGTIDPDMAYREMWHIGIRDKVILNYIFRYIKKGYFENSCKVEDPKGCPQGSILGPLISNIYLHRFDVWLRDQGDCWHDKTNAKFHHKTAKRTYMRQTKLKLGIHVRYADDILVLCKTQEEAERFHHSITKYLTRNMRLVINEQKTKIYDLTRERMKFLGYEFFVFRQNTTNPKKKGKYMVANTLPQKRADEIVAECRRILHEIRKCANAKTIHDWNAYVVGLHNYYRGMTHFYKSFDLIGWRIRKLFYHTMEQKAKFITEQSYKNSFLDGRYKTWGRNGYYCFDGLPIVQIGWANWDSGLIFGKKGIVARRNPYNYGKKTHKPGVSMEDISYLVNSSKHLKNSRYAMFRISKYSSMRGKSYLSGQFVPVEKYHCHHIKPLSKGGDNNFLNLCVLSEEEHRILHSKDPQRLYQMYPNRTGRVKFLIGNL</sequence>
<dbReference type="CDD" id="cd01651">
    <property type="entry name" value="RT_G2_intron"/>
    <property type="match status" value="1"/>
</dbReference>